<organism evidence="3 4">
    <name type="scientific">Actinomortierella ambigua</name>
    <dbReference type="NCBI Taxonomy" id="1343610"/>
    <lineage>
        <taxon>Eukaryota</taxon>
        <taxon>Fungi</taxon>
        <taxon>Fungi incertae sedis</taxon>
        <taxon>Mucoromycota</taxon>
        <taxon>Mortierellomycotina</taxon>
        <taxon>Mortierellomycetes</taxon>
        <taxon>Mortierellales</taxon>
        <taxon>Mortierellaceae</taxon>
        <taxon>Actinomortierella</taxon>
    </lineage>
</organism>
<dbReference type="Proteomes" id="UP000807716">
    <property type="component" value="Unassembled WGS sequence"/>
</dbReference>
<feature type="region of interest" description="Disordered" evidence="1">
    <location>
        <begin position="382"/>
        <end position="413"/>
    </location>
</feature>
<sequence>MWKCIIIDFILGLMPIVGDALDFFWVGNLMMIMRAQRTIHDFECMAASMRYTHPVIFLNQGHVVPGTNVQDSVTPLLTPDNLVQLDGYGTFGDKRGLSHVLMAGPSSSSSVSAIPPVHRAFTGPTGGVIARYMYAPTGPLPKEKRWLAYFEQIDLAAQNGMDYFSCHLAFQAPNLLDLGIPHAAATTAIADQPGVNNHHSNNNHNNNHSASCHAGYPANAEIIAHEPDGQPPPPHHRPSYWQEAAMQDALKRQQAEGELPSSVIPIPNANSNVVSQLSSFQLAMCQRLRVEPVDLEALEIKNDAEIMCQNEFRGSRQTQEQPLEVTRALLTTPQQMSRTSDEIELRLEPEPKFGLSSDLLNGRLHQPTVDNDVVIAQETDDAVTSNHASGRDRPVHSNVRKLPKLELDTSSNNGVDDAEMLVQIAMAKRVRLKKSKAKKFVAKRKMTTLGSEGEAQQRRRRRRLEDSTNTSAIIAPKKDGQASEEEGRSEQATVHHHHNPQDVSDGHACLQLSPILAPELVLPSPPSVLDSAAPNPADLDNVSLECLSIAACALGGDRPDSNKSPFSSAAILMGDPAGKTTSATANNGSLPARLDVQTSLTVALSSSVEEGSIDGDSSDDEPPPLSIHGTMVFDRDDSGVGIVFLSTEDEAEFEVHGQSWITTPAATQQPVAELMWPQGWGGTDQQEEAEEQEYGDGDETDRHTSLLIRDYFLAQRKAVRVAQVCSSGSGNDADDESGGNDMSAGYENDRDGEIQDQVHYHLSFLP</sequence>
<feature type="region of interest" description="Disordered" evidence="1">
    <location>
        <begin position="724"/>
        <end position="753"/>
    </location>
</feature>
<dbReference type="OrthoDB" id="10682054at2759"/>
<feature type="region of interest" description="Disordered" evidence="1">
    <location>
        <begin position="606"/>
        <end position="627"/>
    </location>
</feature>
<evidence type="ECO:0000313" key="3">
    <source>
        <dbReference type="EMBL" id="KAG0267037.1"/>
    </source>
</evidence>
<feature type="compositionally biased region" description="Acidic residues" evidence="1">
    <location>
        <begin position="611"/>
        <end position="622"/>
    </location>
</feature>
<feature type="compositionally biased region" description="Basic and acidic residues" evidence="1">
    <location>
        <begin position="476"/>
        <end position="489"/>
    </location>
</feature>
<dbReference type="AlphaFoldDB" id="A0A9P6UB41"/>
<feature type="compositionally biased region" description="Basic residues" evidence="1">
    <location>
        <begin position="435"/>
        <end position="446"/>
    </location>
</feature>
<evidence type="ECO:0000256" key="2">
    <source>
        <dbReference type="SAM" id="Phobius"/>
    </source>
</evidence>
<feature type="compositionally biased region" description="Acidic residues" evidence="1">
    <location>
        <begin position="685"/>
        <end position="699"/>
    </location>
</feature>
<feature type="region of interest" description="Disordered" evidence="1">
    <location>
        <begin position="680"/>
        <end position="700"/>
    </location>
</feature>
<comment type="caution">
    <text evidence="3">The sequence shown here is derived from an EMBL/GenBank/DDBJ whole genome shotgun (WGS) entry which is preliminary data.</text>
</comment>
<reference evidence="3" key="1">
    <citation type="journal article" date="2020" name="Fungal Divers.">
        <title>Resolving the Mortierellaceae phylogeny through synthesis of multi-gene phylogenetics and phylogenomics.</title>
        <authorList>
            <person name="Vandepol N."/>
            <person name="Liber J."/>
            <person name="Desiro A."/>
            <person name="Na H."/>
            <person name="Kennedy M."/>
            <person name="Barry K."/>
            <person name="Grigoriev I.V."/>
            <person name="Miller A.N."/>
            <person name="O'Donnell K."/>
            <person name="Stajich J.E."/>
            <person name="Bonito G."/>
        </authorList>
    </citation>
    <scope>NUCLEOTIDE SEQUENCE</scope>
    <source>
        <strain evidence="3">BC1065</strain>
    </source>
</reference>
<proteinExistence type="predicted"/>
<keyword evidence="2" id="KW-1133">Transmembrane helix</keyword>
<evidence type="ECO:0000313" key="4">
    <source>
        <dbReference type="Proteomes" id="UP000807716"/>
    </source>
</evidence>
<feature type="region of interest" description="Disordered" evidence="1">
    <location>
        <begin position="435"/>
        <end position="506"/>
    </location>
</feature>
<name>A0A9P6UB41_9FUNG</name>
<keyword evidence="2" id="KW-0812">Transmembrane</keyword>
<keyword evidence="2" id="KW-0472">Membrane</keyword>
<feature type="transmembrane region" description="Helical" evidence="2">
    <location>
        <begin position="6"/>
        <end position="27"/>
    </location>
</feature>
<dbReference type="EMBL" id="JAAAJB010000082">
    <property type="protein sequence ID" value="KAG0267037.1"/>
    <property type="molecule type" value="Genomic_DNA"/>
</dbReference>
<keyword evidence="4" id="KW-1185">Reference proteome</keyword>
<accession>A0A9P6UB41</accession>
<evidence type="ECO:0000256" key="1">
    <source>
        <dbReference type="SAM" id="MobiDB-lite"/>
    </source>
</evidence>
<gene>
    <name evidence="3" type="ORF">DFQ27_009183</name>
</gene>
<protein>
    <submittedName>
        <fullName evidence="3">Uncharacterized protein</fullName>
    </submittedName>
</protein>